<reference evidence="7 8" key="1">
    <citation type="submission" date="2014-04" db="EMBL/GenBank/DDBJ databases">
        <authorList>
            <consortium name="International Citrus Genome Consortium"/>
            <person name="Gmitter F."/>
            <person name="Chen C."/>
            <person name="Farmerie W."/>
            <person name="Harkins T."/>
            <person name="Desany B."/>
            <person name="Mohiuddin M."/>
            <person name="Kodira C."/>
            <person name="Borodovsky M."/>
            <person name="Lomsadze A."/>
            <person name="Burns P."/>
            <person name="Jenkins J."/>
            <person name="Prochnik S."/>
            <person name="Shu S."/>
            <person name="Chapman J."/>
            <person name="Pitluck S."/>
            <person name="Schmutz J."/>
            <person name="Rokhsar D."/>
        </authorList>
    </citation>
    <scope>NUCLEOTIDE SEQUENCE</scope>
</reference>
<organism evidence="7 8">
    <name type="scientific">Citrus sinensis</name>
    <name type="common">Sweet orange</name>
    <name type="synonym">Citrus aurantium var. sinensis</name>
    <dbReference type="NCBI Taxonomy" id="2711"/>
    <lineage>
        <taxon>Eukaryota</taxon>
        <taxon>Viridiplantae</taxon>
        <taxon>Streptophyta</taxon>
        <taxon>Embryophyta</taxon>
        <taxon>Tracheophyta</taxon>
        <taxon>Spermatophyta</taxon>
        <taxon>Magnoliopsida</taxon>
        <taxon>eudicotyledons</taxon>
        <taxon>Gunneridae</taxon>
        <taxon>Pentapetalae</taxon>
        <taxon>rosids</taxon>
        <taxon>malvids</taxon>
        <taxon>Sapindales</taxon>
        <taxon>Rutaceae</taxon>
        <taxon>Aurantioideae</taxon>
        <taxon>Citrus</taxon>
    </lineage>
</organism>
<keyword evidence="2" id="KW-0805">Transcription regulation</keyword>
<evidence type="ECO:0000256" key="1">
    <source>
        <dbReference type="ARBA" id="ARBA00004123"/>
    </source>
</evidence>
<accession>A0A067F9N1</accession>
<protein>
    <recommendedName>
        <fullName evidence="6">WRKY domain-containing protein</fullName>
    </recommendedName>
</protein>
<dbReference type="InterPro" id="IPR044810">
    <property type="entry name" value="WRKY_plant"/>
</dbReference>
<dbReference type="GO" id="GO:0043565">
    <property type="term" value="F:sequence-specific DNA binding"/>
    <property type="evidence" value="ECO:0007669"/>
    <property type="project" value="InterPro"/>
</dbReference>
<dbReference type="STRING" id="2711.A0A067F9N1"/>
<dbReference type="EMBL" id="KK784909">
    <property type="protein sequence ID" value="KDO64058.1"/>
    <property type="molecule type" value="Genomic_DNA"/>
</dbReference>
<name>A0A067F9N1_CITSI</name>
<dbReference type="InterPro" id="IPR036576">
    <property type="entry name" value="WRKY_dom_sf"/>
</dbReference>
<keyword evidence="4" id="KW-0804">Transcription</keyword>
<dbReference type="Pfam" id="PF03106">
    <property type="entry name" value="WRKY"/>
    <property type="match status" value="1"/>
</dbReference>
<evidence type="ECO:0000256" key="5">
    <source>
        <dbReference type="ARBA" id="ARBA00023242"/>
    </source>
</evidence>
<comment type="subcellular location">
    <subcellularLocation>
        <location evidence="1">Nucleus</location>
    </subcellularLocation>
</comment>
<dbReference type="SMR" id="A0A067F9N1"/>
<dbReference type="InterPro" id="IPR003657">
    <property type="entry name" value="WRKY_dom"/>
</dbReference>
<evidence type="ECO:0000256" key="4">
    <source>
        <dbReference type="ARBA" id="ARBA00023163"/>
    </source>
</evidence>
<feature type="domain" description="WRKY" evidence="6">
    <location>
        <begin position="20"/>
        <end position="88"/>
    </location>
</feature>
<keyword evidence="5" id="KW-0539">Nucleus</keyword>
<dbReference type="SUPFAM" id="SSF118290">
    <property type="entry name" value="WRKY DNA-binding domain"/>
    <property type="match status" value="1"/>
</dbReference>
<keyword evidence="3" id="KW-0238">DNA-binding</keyword>
<dbReference type="SMART" id="SM00774">
    <property type="entry name" value="WRKY"/>
    <property type="match status" value="1"/>
</dbReference>
<dbReference type="PROSITE" id="PS50811">
    <property type="entry name" value="WRKY"/>
    <property type="match status" value="1"/>
</dbReference>
<gene>
    <name evidence="7" type="ORF">CISIN_1g041468mg</name>
</gene>
<dbReference type="Gene3D" id="2.20.25.80">
    <property type="entry name" value="WRKY domain"/>
    <property type="match status" value="1"/>
</dbReference>
<dbReference type="Proteomes" id="UP000027120">
    <property type="component" value="Unassembled WGS sequence"/>
</dbReference>
<evidence type="ECO:0000313" key="7">
    <source>
        <dbReference type="EMBL" id="KDO64058.1"/>
    </source>
</evidence>
<evidence type="ECO:0000259" key="6">
    <source>
        <dbReference type="PROSITE" id="PS50811"/>
    </source>
</evidence>
<keyword evidence="8" id="KW-1185">Reference proteome</keyword>
<sequence>MALHPYSIVQKSQRTVRVDAPQIPEDDGYTWRKYGQKEILGSKFPRIARGATTDIRMDALQGKKLQQLSDDPVSFEITYHGEHTCQLSLENPPVPSSLPELEIAQGDWQPKKRESALKYLKIYD</sequence>
<dbReference type="AlphaFoldDB" id="A0A067F9N1"/>
<evidence type="ECO:0000256" key="3">
    <source>
        <dbReference type="ARBA" id="ARBA00023125"/>
    </source>
</evidence>
<evidence type="ECO:0000256" key="2">
    <source>
        <dbReference type="ARBA" id="ARBA00023015"/>
    </source>
</evidence>
<dbReference type="GO" id="GO:0003700">
    <property type="term" value="F:DNA-binding transcription factor activity"/>
    <property type="evidence" value="ECO:0007669"/>
    <property type="project" value="InterPro"/>
</dbReference>
<dbReference type="GO" id="GO:0005634">
    <property type="term" value="C:nucleus"/>
    <property type="evidence" value="ECO:0007669"/>
    <property type="project" value="UniProtKB-SubCell"/>
</dbReference>
<dbReference type="PANTHER" id="PTHR31282">
    <property type="entry name" value="WRKY TRANSCRIPTION FACTOR 21-RELATED"/>
    <property type="match status" value="1"/>
</dbReference>
<proteinExistence type="predicted"/>
<evidence type="ECO:0000313" key="8">
    <source>
        <dbReference type="Proteomes" id="UP000027120"/>
    </source>
</evidence>